<sequence length="343" mass="35976">MTVPDIRLRSVATTLPGPAVDNATLTRRFSMPSAWETWIDDFVGTRTRHFAVDLGTGEVRHTLTDLGAAAGRKALEDAGVDPGEVDLMVLATSSPDMLMPATVNMVADRLGIDGLPAYQLQSGCTGAVQAIDVACQLLRAGRGRTALVIGADSCAKHLDVTVDPATLTPAEQINGVLFGDGAGAMVLGTGPAPGRAVLRGVLLKLAGLGRAPGQTVAWYGERGRTGGDRPIGEDYKAIEESVPGLAAEALDELLDDLGWKESDLDYLLPPQLSGRMTARIVERLDVPGAHEVSCVAETGNTGNALPFFQLERALPRMVAGDRAAAVAIESSKWIKAGFALEKS</sequence>
<evidence type="ECO:0000256" key="1">
    <source>
        <dbReference type="ARBA" id="ARBA00022679"/>
    </source>
</evidence>
<reference evidence="5 6" key="1">
    <citation type="submission" date="2019-08" db="EMBL/GenBank/DDBJ databases">
        <title>Actinomadura sp. nov. CYP1-5 isolated from mountain soil.</title>
        <authorList>
            <person name="Songsumanus A."/>
            <person name="Kuncharoen N."/>
            <person name="Kudo T."/>
            <person name="Yuki M."/>
            <person name="Igarashi Y."/>
            <person name="Tanasupawat S."/>
        </authorList>
    </citation>
    <scope>NUCLEOTIDE SEQUENCE [LARGE SCALE GENOMIC DNA]</scope>
    <source>
        <strain evidence="5 6">JCM 14158</strain>
    </source>
</reference>
<comment type="caution">
    <text evidence="5">The sequence shown here is derived from an EMBL/GenBank/DDBJ whole genome shotgun (WGS) entry which is preliminary data.</text>
</comment>
<keyword evidence="6" id="KW-1185">Reference proteome</keyword>
<gene>
    <name evidence="5" type="ORF">FXF69_18270</name>
</gene>
<feature type="domain" description="Beta-ketoacyl-[acyl-carrier-protein] synthase III C-terminal" evidence="3">
    <location>
        <begin position="254"/>
        <end position="327"/>
    </location>
</feature>
<dbReference type="Pfam" id="PF08541">
    <property type="entry name" value="ACP_syn_III_C"/>
    <property type="match status" value="1"/>
</dbReference>
<feature type="domain" description="Beta-ketoacyl-[acyl-carrier-protein] synthase III N-terminal" evidence="4">
    <location>
        <begin position="120"/>
        <end position="196"/>
    </location>
</feature>
<evidence type="ECO:0000313" key="6">
    <source>
        <dbReference type="Proteomes" id="UP000323380"/>
    </source>
</evidence>
<dbReference type="InterPro" id="IPR016039">
    <property type="entry name" value="Thiolase-like"/>
</dbReference>
<keyword evidence="1" id="KW-0808">Transferase</keyword>
<dbReference type="InterPro" id="IPR013747">
    <property type="entry name" value="ACP_syn_III_C"/>
</dbReference>
<dbReference type="GO" id="GO:0006633">
    <property type="term" value="P:fatty acid biosynthetic process"/>
    <property type="evidence" value="ECO:0007669"/>
    <property type="project" value="InterPro"/>
</dbReference>
<dbReference type="PANTHER" id="PTHR34069">
    <property type="entry name" value="3-OXOACYL-[ACYL-CARRIER-PROTEIN] SYNTHASE 3"/>
    <property type="match status" value="1"/>
</dbReference>
<dbReference type="InterPro" id="IPR013751">
    <property type="entry name" value="ACP_syn_III_N"/>
</dbReference>
<accession>A0A5D0NLR2</accession>
<keyword evidence="2" id="KW-0012">Acyltransferase</keyword>
<protein>
    <submittedName>
        <fullName evidence="5">3-oxoacyl-ACP synthase III family protein</fullName>
    </submittedName>
</protein>
<dbReference type="PANTHER" id="PTHR34069:SF2">
    <property type="entry name" value="BETA-KETOACYL-[ACYL-CARRIER-PROTEIN] SYNTHASE III"/>
    <property type="match status" value="1"/>
</dbReference>
<evidence type="ECO:0000313" key="5">
    <source>
        <dbReference type="EMBL" id="TYB45392.1"/>
    </source>
</evidence>
<evidence type="ECO:0000259" key="4">
    <source>
        <dbReference type="Pfam" id="PF08545"/>
    </source>
</evidence>
<dbReference type="SUPFAM" id="SSF53901">
    <property type="entry name" value="Thiolase-like"/>
    <property type="match status" value="2"/>
</dbReference>
<dbReference type="Gene3D" id="3.40.47.10">
    <property type="match status" value="2"/>
</dbReference>
<dbReference type="GO" id="GO:0044550">
    <property type="term" value="P:secondary metabolite biosynthetic process"/>
    <property type="evidence" value="ECO:0007669"/>
    <property type="project" value="TreeGrafter"/>
</dbReference>
<name>A0A5D0NLR2_9ACTN</name>
<organism evidence="5 6">
    <name type="scientific">Actinomadura chibensis</name>
    <dbReference type="NCBI Taxonomy" id="392828"/>
    <lineage>
        <taxon>Bacteria</taxon>
        <taxon>Bacillati</taxon>
        <taxon>Actinomycetota</taxon>
        <taxon>Actinomycetes</taxon>
        <taxon>Streptosporangiales</taxon>
        <taxon>Thermomonosporaceae</taxon>
        <taxon>Actinomadura</taxon>
    </lineage>
</organism>
<dbReference type="Proteomes" id="UP000323380">
    <property type="component" value="Unassembled WGS sequence"/>
</dbReference>
<dbReference type="GO" id="GO:0004315">
    <property type="term" value="F:3-oxoacyl-[acyl-carrier-protein] synthase activity"/>
    <property type="evidence" value="ECO:0007669"/>
    <property type="project" value="InterPro"/>
</dbReference>
<evidence type="ECO:0000259" key="3">
    <source>
        <dbReference type="Pfam" id="PF08541"/>
    </source>
</evidence>
<evidence type="ECO:0000256" key="2">
    <source>
        <dbReference type="ARBA" id="ARBA00023315"/>
    </source>
</evidence>
<proteinExistence type="predicted"/>
<dbReference type="RefSeq" id="WP_067904570.1">
    <property type="nucleotide sequence ID" value="NZ_VSFG01000003.1"/>
</dbReference>
<dbReference type="EMBL" id="VSFG01000003">
    <property type="protein sequence ID" value="TYB45392.1"/>
    <property type="molecule type" value="Genomic_DNA"/>
</dbReference>
<dbReference type="Pfam" id="PF08545">
    <property type="entry name" value="ACP_syn_III"/>
    <property type="match status" value="1"/>
</dbReference>
<dbReference type="STRING" id="1220554.GCA_001552135_07859"/>
<dbReference type="AlphaFoldDB" id="A0A5D0NLR2"/>